<dbReference type="Proteomes" id="UP000054630">
    <property type="component" value="Unassembled WGS sequence"/>
</dbReference>
<comment type="caution">
    <text evidence="2">The sequence shown here is derived from an EMBL/GenBank/DDBJ whole genome shotgun (WGS) entry which is preliminary data.</text>
</comment>
<feature type="compositionally biased region" description="Basic residues" evidence="1">
    <location>
        <begin position="48"/>
        <end position="61"/>
    </location>
</feature>
<name>A0A0V0RV82_9BILA</name>
<organism evidence="2 3">
    <name type="scientific">Trichinella nelsoni</name>
    <dbReference type="NCBI Taxonomy" id="6336"/>
    <lineage>
        <taxon>Eukaryota</taxon>
        <taxon>Metazoa</taxon>
        <taxon>Ecdysozoa</taxon>
        <taxon>Nematoda</taxon>
        <taxon>Enoplea</taxon>
        <taxon>Dorylaimia</taxon>
        <taxon>Trichinellida</taxon>
        <taxon>Trichinellidae</taxon>
        <taxon>Trichinella</taxon>
    </lineage>
</organism>
<sequence>MTKRYRVPSQSRSRSRNYSRCRSNAWRPSRNPRIEKGKILITRNTSHVNRHRSRSRSYSRKSRSESWSRENRKSRRGRRRSSASRRRYDANRQRSHSGHFYTDIRDACCSSKDIMGRRFPKTKRSRSISSDQGSSSEFDRSCSSSIISDCTLVNYCERCSQILRHFYPESYIQSATKSDVLSLSNDEYFPSNQASSSSACSSSKISFYSAHAKVERSPKFYIFTDIEDPDHNVNKKIHSKNYQKNKKKKKKKTKSGHKSVISSHHYA</sequence>
<keyword evidence="3" id="KW-1185">Reference proteome</keyword>
<feature type="region of interest" description="Disordered" evidence="1">
    <location>
        <begin position="1"/>
        <end position="96"/>
    </location>
</feature>
<proteinExistence type="predicted"/>
<dbReference type="AlphaFoldDB" id="A0A0V0RV82"/>
<reference evidence="2 3" key="1">
    <citation type="submission" date="2015-01" db="EMBL/GenBank/DDBJ databases">
        <title>Evolution of Trichinella species and genotypes.</title>
        <authorList>
            <person name="Korhonen P.K."/>
            <person name="Edoardo P."/>
            <person name="Giuseppe L.R."/>
            <person name="Gasser R.B."/>
        </authorList>
    </citation>
    <scope>NUCLEOTIDE SEQUENCE [LARGE SCALE GENOMIC DNA]</scope>
    <source>
        <strain evidence="2">ISS37</strain>
    </source>
</reference>
<evidence type="ECO:0000313" key="3">
    <source>
        <dbReference type="Proteomes" id="UP000054630"/>
    </source>
</evidence>
<feature type="region of interest" description="Disordered" evidence="1">
    <location>
        <begin position="231"/>
        <end position="267"/>
    </location>
</feature>
<dbReference type="EMBL" id="JYDL01000073">
    <property type="protein sequence ID" value="KRX18398.1"/>
    <property type="molecule type" value="Genomic_DNA"/>
</dbReference>
<feature type="region of interest" description="Disordered" evidence="1">
    <location>
        <begin position="119"/>
        <end position="141"/>
    </location>
</feature>
<accession>A0A0V0RV82</accession>
<gene>
    <name evidence="2" type="ORF">T07_3050</name>
</gene>
<protein>
    <submittedName>
        <fullName evidence="2">Uncharacterized protein</fullName>
    </submittedName>
</protein>
<evidence type="ECO:0000313" key="2">
    <source>
        <dbReference type="EMBL" id="KRX18398.1"/>
    </source>
</evidence>
<feature type="compositionally biased region" description="Low complexity" evidence="1">
    <location>
        <begin position="127"/>
        <end position="141"/>
    </location>
</feature>
<feature type="compositionally biased region" description="Basic residues" evidence="1">
    <location>
        <begin position="72"/>
        <end position="85"/>
    </location>
</feature>
<evidence type="ECO:0000256" key="1">
    <source>
        <dbReference type="SAM" id="MobiDB-lite"/>
    </source>
</evidence>
<dbReference type="OrthoDB" id="5920613at2759"/>
<feature type="compositionally biased region" description="Basic residues" evidence="1">
    <location>
        <begin position="234"/>
        <end position="257"/>
    </location>
</feature>
<feature type="compositionally biased region" description="Basic and acidic residues" evidence="1">
    <location>
        <begin position="62"/>
        <end position="71"/>
    </location>
</feature>